<dbReference type="PANTHER" id="PTHR14247">
    <property type="entry name" value="BREAST CANCER ANTI-ESTROGEN RESISTANCE PROTEIN 3 HOMOLOG-LIKE PROTEIN"/>
    <property type="match status" value="1"/>
</dbReference>
<evidence type="ECO:0000313" key="6">
    <source>
        <dbReference type="Proteomes" id="UP001148018"/>
    </source>
</evidence>
<dbReference type="InterPro" id="IPR001895">
    <property type="entry name" value="RASGEF_cat_dom"/>
</dbReference>
<dbReference type="OrthoDB" id="2412973at2759"/>
<sequence length="417" mass="45243">MRTFCMMSCIYCHLLATHCSPPDSPPGPVEAPPPEPEPRPCSPSTVHHHREAMRNCALSLDQIQEYHSPSRLAGETPRSPAYAAVTRHRTHSGGRVLAVVPPSPVLRRSSDPQLSPSADGGGPPPKPPAKGYVDRLQLEEGGGATEEGGGATEGGGARQGEGGFSAPQVETTSSFRPYESSLLPPENKPLEMSVLKRVKELLAEVARILGVSCDMQRMMGVASGLELLTLPHGHQFYTMSIMVAVDLLGCTGTTEERAALLHKTILLAAELKTCLGNMFGFAAVMRALDLPQISRLEQTWVTLRQRHTEGAILYEKKLKPFMKNMNDCQENSVLSNTAFPHVVPVLSLLERCVPPGEAGGEPWESVEAGVDVVMCHLEAARLIAHHGALQSERYQKFDKVLTALSHKLEPLVRQSEL</sequence>
<keyword evidence="1" id="KW-0344">Guanine-nucleotide releasing factor</keyword>
<feature type="compositionally biased region" description="Gly residues" evidence="2">
    <location>
        <begin position="140"/>
        <end position="163"/>
    </location>
</feature>
<feature type="compositionally biased region" description="Pro residues" evidence="2">
    <location>
        <begin position="22"/>
        <end position="41"/>
    </location>
</feature>
<dbReference type="Gene3D" id="1.10.840.10">
    <property type="entry name" value="Ras guanine-nucleotide exchange factors catalytic domain"/>
    <property type="match status" value="1"/>
</dbReference>
<dbReference type="Proteomes" id="UP001148018">
    <property type="component" value="Unassembled WGS sequence"/>
</dbReference>
<dbReference type="PROSITE" id="PS50009">
    <property type="entry name" value="RASGEF_CAT"/>
    <property type="match status" value="1"/>
</dbReference>
<name>A0A9Q0INF0_9TELE</name>
<gene>
    <name evidence="5" type="ORF">NHX12_027025</name>
</gene>
<keyword evidence="3" id="KW-0732">Signal</keyword>
<accession>A0A9Q0INF0</accession>
<dbReference type="InterPro" id="IPR036964">
    <property type="entry name" value="RASGEF_cat_dom_sf"/>
</dbReference>
<feature type="region of interest" description="Disordered" evidence="2">
    <location>
        <begin position="85"/>
        <end position="186"/>
    </location>
</feature>
<feature type="domain" description="Ras-GEF" evidence="4">
    <location>
        <begin position="190"/>
        <end position="417"/>
    </location>
</feature>
<comment type="caution">
    <text evidence="5">The sequence shown here is derived from an EMBL/GenBank/DDBJ whole genome shotgun (WGS) entry which is preliminary data.</text>
</comment>
<evidence type="ECO:0000256" key="2">
    <source>
        <dbReference type="SAM" id="MobiDB-lite"/>
    </source>
</evidence>
<evidence type="ECO:0000259" key="4">
    <source>
        <dbReference type="PROSITE" id="PS50009"/>
    </source>
</evidence>
<protein>
    <recommendedName>
        <fullName evidence="4">Ras-GEF domain-containing protein</fullName>
    </recommendedName>
</protein>
<dbReference type="AlphaFoldDB" id="A0A9Q0INF0"/>
<organism evidence="5 6">
    <name type="scientific">Muraenolepis orangiensis</name>
    <name type="common">Patagonian moray cod</name>
    <dbReference type="NCBI Taxonomy" id="630683"/>
    <lineage>
        <taxon>Eukaryota</taxon>
        <taxon>Metazoa</taxon>
        <taxon>Chordata</taxon>
        <taxon>Craniata</taxon>
        <taxon>Vertebrata</taxon>
        <taxon>Euteleostomi</taxon>
        <taxon>Actinopterygii</taxon>
        <taxon>Neopterygii</taxon>
        <taxon>Teleostei</taxon>
        <taxon>Neoteleostei</taxon>
        <taxon>Acanthomorphata</taxon>
        <taxon>Zeiogadaria</taxon>
        <taxon>Gadariae</taxon>
        <taxon>Gadiformes</taxon>
        <taxon>Muraenolepidoidei</taxon>
        <taxon>Muraenolepididae</taxon>
        <taxon>Muraenolepis</taxon>
    </lineage>
</organism>
<evidence type="ECO:0000256" key="3">
    <source>
        <dbReference type="SAM" id="SignalP"/>
    </source>
</evidence>
<dbReference type="GO" id="GO:0005085">
    <property type="term" value="F:guanyl-nucleotide exchange factor activity"/>
    <property type="evidence" value="ECO:0007669"/>
    <property type="project" value="UniProtKB-KW"/>
</dbReference>
<feature type="signal peptide" evidence="3">
    <location>
        <begin position="1"/>
        <end position="19"/>
    </location>
</feature>
<dbReference type="PANTHER" id="PTHR14247:SF6">
    <property type="entry name" value="SH2 DOMAIN-CONTAINING PROTEIN 3C"/>
    <property type="match status" value="1"/>
</dbReference>
<reference evidence="5" key="1">
    <citation type="submission" date="2022-07" db="EMBL/GenBank/DDBJ databases">
        <title>Chromosome-level genome of Muraenolepis orangiensis.</title>
        <authorList>
            <person name="Kim J."/>
        </authorList>
    </citation>
    <scope>NUCLEOTIDE SEQUENCE</scope>
    <source>
        <strain evidence="5">KU_S4_2022</strain>
        <tissue evidence="5">Muscle</tissue>
    </source>
</reference>
<feature type="chain" id="PRO_5040399208" description="Ras-GEF domain-containing protein" evidence="3">
    <location>
        <begin position="20"/>
        <end position="417"/>
    </location>
</feature>
<dbReference type="Pfam" id="PF00617">
    <property type="entry name" value="RasGEF"/>
    <property type="match status" value="1"/>
</dbReference>
<dbReference type="GO" id="GO:0007264">
    <property type="term" value="P:small GTPase-mediated signal transduction"/>
    <property type="evidence" value="ECO:0007669"/>
    <property type="project" value="InterPro"/>
</dbReference>
<dbReference type="InterPro" id="IPR051853">
    <property type="entry name" value="SH2-Ras-GEF_adapter"/>
</dbReference>
<dbReference type="EMBL" id="JANIIK010000043">
    <property type="protein sequence ID" value="KAJ3604974.1"/>
    <property type="molecule type" value="Genomic_DNA"/>
</dbReference>
<evidence type="ECO:0000313" key="5">
    <source>
        <dbReference type="EMBL" id="KAJ3604974.1"/>
    </source>
</evidence>
<dbReference type="SMART" id="SM00147">
    <property type="entry name" value="RasGEF"/>
    <property type="match status" value="1"/>
</dbReference>
<dbReference type="SUPFAM" id="SSF48366">
    <property type="entry name" value="Ras GEF"/>
    <property type="match status" value="1"/>
</dbReference>
<keyword evidence="6" id="KW-1185">Reference proteome</keyword>
<dbReference type="InterPro" id="IPR023578">
    <property type="entry name" value="Ras_GEF_dom_sf"/>
</dbReference>
<proteinExistence type="predicted"/>
<evidence type="ECO:0000256" key="1">
    <source>
        <dbReference type="PROSITE-ProRule" id="PRU00168"/>
    </source>
</evidence>
<feature type="region of interest" description="Disordered" evidence="2">
    <location>
        <begin position="22"/>
        <end position="48"/>
    </location>
</feature>